<feature type="compositionally biased region" description="Basic and acidic residues" evidence="3">
    <location>
        <begin position="148"/>
        <end position="161"/>
    </location>
</feature>
<dbReference type="InterPro" id="IPR027417">
    <property type="entry name" value="P-loop_NTPase"/>
</dbReference>
<dbReference type="InterPro" id="IPR002586">
    <property type="entry name" value="CobQ/CobB/MinD/ParA_Nub-bd_dom"/>
</dbReference>
<dbReference type="GO" id="GO:0005829">
    <property type="term" value="C:cytosol"/>
    <property type="evidence" value="ECO:0007669"/>
    <property type="project" value="TreeGrafter"/>
</dbReference>
<dbReference type="Pfam" id="PF01656">
    <property type="entry name" value="CbiA"/>
    <property type="match status" value="1"/>
</dbReference>
<accession>A0A174A8F6</accession>
<dbReference type="RefSeq" id="WP_055285902.1">
    <property type="nucleotide sequence ID" value="NZ_CYYP01000005.1"/>
</dbReference>
<dbReference type="GO" id="GO:0051301">
    <property type="term" value="P:cell division"/>
    <property type="evidence" value="ECO:0007669"/>
    <property type="project" value="UniProtKB-KW"/>
</dbReference>
<evidence type="ECO:0000256" key="1">
    <source>
        <dbReference type="ARBA" id="ARBA00022741"/>
    </source>
</evidence>
<feature type="domain" description="CobQ/CobB/MinD/ParA nucleotide binding" evidence="4">
    <location>
        <begin position="275"/>
        <end position="461"/>
    </location>
</feature>
<evidence type="ECO:0000313" key="5">
    <source>
        <dbReference type="EMBL" id="CUN84784.1"/>
    </source>
</evidence>
<dbReference type="GO" id="GO:0009898">
    <property type="term" value="C:cytoplasmic side of plasma membrane"/>
    <property type="evidence" value="ECO:0007669"/>
    <property type="project" value="TreeGrafter"/>
</dbReference>
<evidence type="ECO:0000259" key="4">
    <source>
        <dbReference type="Pfam" id="PF01656"/>
    </source>
</evidence>
<dbReference type="EMBL" id="CYYP01000005">
    <property type="protein sequence ID" value="CUN84784.1"/>
    <property type="molecule type" value="Genomic_DNA"/>
</dbReference>
<keyword evidence="5" id="KW-0131">Cell cycle</keyword>
<dbReference type="PANTHER" id="PTHR43384:SF6">
    <property type="entry name" value="SEPTUM SITE-DETERMINING PROTEIN MIND HOMOLOG, CHLOROPLASTIC"/>
    <property type="match status" value="1"/>
</dbReference>
<dbReference type="PANTHER" id="PTHR43384">
    <property type="entry name" value="SEPTUM SITE-DETERMINING PROTEIN MIND HOMOLOG, CHLOROPLASTIC-RELATED"/>
    <property type="match status" value="1"/>
</dbReference>
<organism evidence="5 6">
    <name type="scientific">Collinsella aerofaciens</name>
    <dbReference type="NCBI Taxonomy" id="74426"/>
    <lineage>
        <taxon>Bacteria</taxon>
        <taxon>Bacillati</taxon>
        <taxon>Actinomycetota</taxon>
        <taxon>Coriobacteriia</taxon>
        <taxon>Coriobacteriales</taxon>
        <taxon>Coriobacteriaceae</taxon>
        <taxon>Collinsella</taxon>
    </lineage>
</organism>
<dbReference type="Proteomes" id="UP000095468">
    <property type="component" value="Unassembled WGS sequence"/>
</dbReference>
<protein>
    <submittedName>
        <fullName evidence="5">Cell division inhibitor MinD</fullName>
    </submittedName>
</protein>
<dbReference type="SUPFAM" id="SSF52540">
    <property type="entry name" value="P-loop containing nucleoside triphosphate hydrolases"/>
    <property type="match status" value="1"/>
</dbReference>
<gene>
    <name evidence="5" type="primary">minD_1</name>
    <name evidence="5" type="ORF">ERS852381_00739</name>
</gene>
<name>A0A174A8F6_9ACTN</name>
<dbReference type="GO" id="GO:0051782">
    <property type="term" value="P:negative regulation of cell division"/>
    <property type="evidence" value="ECO:0007669"/>
    <property type="project" value="TreeGrafter"/>
</dbReference>
<evidence type="ECO:0000256" key="2">
    <source>
        <dbReference type="ARBA" id="ARBA00022840"/>
    </source>
</evidence>
<reference evidence="5 6" key="1">
    <citation type="submission" date="2015-09" db="EMBL/GenBank/DDBJ databases">
        <authorList>
            <consortium name="Pathogen Informatics"/>
        </authorList>
    </citation>
    <scope>NUCLEOTIDE SEQUENCE [LARGE SCALE GENOMIC DNA]</scope>
    <source>
        <strain evidence="5 6">2789STDY5608823</strain>
    </source>
</reference>
<keyword evidence="2" id="KW-0067">ATP-binding</keyword>
<feature type="region of interest" description="Disordered" evidence="3">
    <location>
        <begin position="136"/>
        <end position="184"/>
    </location>
</feature>
<evidence type="ECO:0000256" key="3">
    <source>
        <dbReference type="SAM" id="MobiDB-lite"/>
    </source>
</evidence>
<proteinExistence type="predicted"/>
<feature type="region of interest" description="Disordered" evidence="3">
    <location>
        <begin position="247"/>
        <end position="267"/>
    </location>
</feature>
<evidence type="ECO:0000313" key="6">
    <source>
        <dbReference type="Proteomes" id="UP000095468"/>
    </source>
</evidence>
<dbReference type="InterPro" id="IPR050625">
    <property type="entry name" value="ParA/MinD_ATPase"/>
</dbReference>
<keyword evidence="5" id="KW-0132">Cell division</keyword>
<sequence>MKAIWLACCACGDYGLLQQEVEGRDAGAQVLRVGDLDGLVSMARAFPSRRGAAIIAASLFDTEDVRKTVARLTAEGRVSRVVVLIEALDPSDIEGLFRAGATEVIAAHSICGNGRAGEGAVDSDRRMTIEPDAFVDREPGAPRATRGPRVDDYGKAEAEHGRRPRNPLVYDDAGGPAQHAGDSPAVDMGYVHGVNLADELDEVEGFAGCGELSLMQHEQIAQNEPALQTEQAAMPAWTQRVVAAGETGTLSPTPAPPPPMPPADAAAPQHRAPVICAISGSGGCGKSTIVATMAHTSSLLGLRAAVLDLDLMFGNLYDLLGVDAPRDMAALIEPSAAGALTEPDIVATSMRVAPGVTLWGPVAAPEQAELMARPVELLLDVLRRESDVVFIDTSVFWGDAVAAAVAASDRCLVVGDAAVSSATSASRVIELASRVGVPRTRMSAVFNRFGARGADEDVAMRFEIACALSSKIRIADGGQDLAALMAFGRADEAVGQTSAFATSVREATREMLVELGCAVGPWSDMVADRATRTERPRIRLPWSREDDQR</sequence>
<dbReference type="AlphaFoldDB" id="A0A174A8F6"/>
<feature type="compositionally biased region" description="Pro residues" evidence="3">
    <location>
        <begin position="253"/>
        <end position="262"/>
    </location>
</feature>
<dbReference type="GO" id="GO:0016887">
    <property type="term" value="F:ATP hydrolysis activity"/>
    <property type="evidence" value="ECO:0007669"/>
    <property type="project" value="TreeGrafter"/>
</dbReference>
<dbReference type="Gene3D" id="3.40.50.300">
    <property type="entry name" value="P-loop containing nucleotide triphosphate hydrolases"/>
    <property type="match status" value="1"/>
</dbReference>
<keyword evidence="1" id="KW-0547">Nucleotide-binding</keyword>
<dbReference type="GO" id="GO:0005524">
    <property type="term" value="F:ATP binding"/>
    <property type="evidence" value="ECO:0007669"/>
    <property type="project" value="UniProtKB-KW"/>
</dbReference>